<dbReference type="AlphaFoldDB" id="A0A0V0T4D7"/>
<name>A0A0V0T4D7_9BILA</name>
<sequence>MGFPVAFGTDVAAALDLPSPVPSRSAAPGPAANAVYTLLPTLLVRSSGGRAPGQPVAAALCRTRFG</sequence>
<evidence type="ECO:0000313" key="1">
    <source>
        <dbReference type="EMBL" id="KRX33838.1"/>
    </source>
</evidence>
<organism evidence="1 2">
    <name type="scientific">Trichinella murrelli</name>
    <dbReference type="NCBI Taxonomy" id="144512"/>
    <lineage>
        <taxon>Eukaryota</taxon>
        <taxon>Metazoa</taxon>
        <taxon>Ecdysozoa</taxon>
        <taxon>Nematoda</taxon>
        <taxon>Enoplea</taxon>
        <taxon>Dorylaimia</taxon>
        <taxon>Trichinellida</taxon>
        <taxon>Trichinellidae</taxon>
        <taxon>Trichinella</taxon>
    </lineage>
</organism>
<accession>A0A0V0T4D7</accession>
<keyword evidence="2" id="KW-1185">Reference proteome</keyword>
<dbReference type="Proteomes" id="UP000055048">
    <property type="component" value="Unassembled WGS sequence"/>
</dbReference>
<dbReference type="EMBL" id="JYDJ01000694">
    <property type="protein sequence ID" value="KRX33838.1"/>
    <property type="molecule type" value="Genomic_DNA"/>
</dbReference>
<dbReference type="STRING" id="144512.A0A0V0T4D7"/>
<proteinExistence type="predicted"/>
<gene>
    <name evidence="1" type="ORF">T05_9771</name>
</gene>
<comment type="caution">
    <text evidence="1">The sequence shown here is derived from an EMBL/GenBank/DDBJ whole genome shotgun (WGS) entry which is preliminary data.</text>
</comment>
<reference evidence="1 2" key="1">
    <citation type="submission" date="2015-01" db="EMBL/GenBank/DDBJ databases">
        <title>Evolution of Trichinella species and genotypes.</title>
        <authorList>
            <person name="Korhonen P.K."/>
            <person name="Edoardo P."/>
            <person name="Giuseppe L.R."/>
            <person name="Gasser R.B."/>
        </authorList>
    </citation>
    <scope>NUCLEOTIDE SEQUENCE [LARGE SCALE GENOMIC DNA]</scope>
    <source>
        <strain evidence="1">ISS417</strain>
    </source>
</reference>
<protein>
    <submittedName>
        <fullName evidence="1">Uncharacterized protein</fullName>
    </submittedName>
</protein>
<evidence type="ECO:0000313" key="2">
    <source>
        <dbReference type="Proteomes" id="UP000055048"/>
    </source>
</evidence>